<dbReference type="InterPro" id="IPR029526">
    <property type="entry name" value="PGBD"/>
</dbReference>
<feature type="non-terminal residue" evidence="2">
    <location>
        <position position="190"/>
    </location>
</feature>
<protein>
    <recommendedName>
        <fullName evidence="1">PiggyBac transposable element-derived protein domain-containing protein</fullName>
    </recommendedName>
</protein>
<accession>A0A1B6E5V2</accession>
<dbReference type="EMBL" id="GEDC01004029">
    <property type="protein sequence ID" value="JAS33269.1"/>
    <property type="molecule type" value="Transcribed_RNA"/>
</dbReference>
<organism evidence="2">
    <name type="scientific">Clastoptera arizonana</name>
    <name type="common">Arizona spittle bug</name>
    <dbReference type="NCBI Taxonomy" id="38151"/>
    <lineage>
        <taxon>Eukaryota</taxon>
        <taxon>Metazoa</taxon>
        <taxon>Ecdysozoa</taxon>
        <taxon>Arthropoda</taxon>
        <taxon>Hexapoda</taxon>
        <taxon>Insecta</taxon>
        <taxon>Pterygota</taxon>
        <taxon>Neoptera</taxon>
        <taxon>Paraneoptera</taxon>
        <taxon>Hemiptera</taxon>
        <taxon>Auchenorrhyncha</taxon>
        <taxon>Cercopoidea</taxon>
        <taxon>Clastopteridae</taxon>
        <taxon>Clastoptera</taxon>
    </lineage>
</organism>
<evidence type="ECO:0000259" key="1">
    <source>
        <dbReference type="Pfam" id="PF13843"/>
    </source>
</evidence>
<evidence type="ECO:0000313" key="2">
    <source>
        <dbReference type="EMBL" id="JAS33269.1"/>
    </source>
</evidence>
<feature type="domain" description="PiggyBac transposable element-derived protein" evidence="1">
    <location>
        <begin position="127"/>
        <end position="178"/>
    </location>
</feature>
<dbReference type="AlphaFoldDB" id="A0A1B6E5V2"/>
<proteinExistence type="predicted"/>
<reference evidence="2" key="1">
    <citation type="submission" date="2015-12" db="EMBL/GenBank/DDBJ databases">
        <title>De novo transcriptome assembly of four potential Pierce s Disease insect vectors from Arizona vineyards.</title>
        <authorList>
            <person name="Tassone E.E."/>
        </authorList>
    </citation>
    <scope>NUCLEOTIDE SEQUENCE</scope>
</reference>
<sequence>MRWMLYVYANKIQILKNQIAIVRRGKAEMLLPMKPMQTKIVLKRIIIKVKRVGLSTRQPAWRIPQLARRQHPSVRSEFTADGKPYLGNDGLTEWEMEGSRGRMRRTPAHNVVIRLPGPKDNACNARSPLETFSLYFPDSLLDKMVNYTNMYIESIKDNYTRDRDALPTTIEELKSLIGPFFGWCIKYVSP</sequence>
<name>A0A1B6E5V2_9HEMI</name>
<dbReference type="Pfam" id="PF13843">
    <property type="entry name" value="DDE_Tnp_1_7"/>
    <property type="match status" value="1"/>
</dbReference>
<gene>
    <name evidence="2" type="ORF">g.35351</name>
</gene>